<comment type="caution">
    <text evidence="1">The sequence shown here is derived from an EMBL/GenBank/DDBJ whole genome shotgun (WGS) entry which is preliminary data.</text>
</comment>
<organism evidence="1 2">
    <name type="scientific">Fusarium xylarioides</name>
    <dbReference type="NCBI Taxonomy" id="221167"/>
    <lineage>
        <taxon>Eukaryota</taxon>
        <taxon>Fungi</taxon>
        <taxon>Dikarya</taxon>
        <taxon>Ascomycota</taxon>
        <taxon>Pezizomycotina</taxon>
        <taxon>Sordariomycetes</taxon>
        <taxon>Hypocreomycetidae</taxon>
        <taxon>Hypocreales</taxon>
        <taxon>Nectriaceae</taxon>
        <taxon>Fusarium</taxon>
        <taxon>Fusarium fujikuroi species complex</taxon>
    </lineage>
</organism>
<keyword evidence="2" id="KW-1185">Reference proteome</keyword>
<dbReference type="OrthoDB" id="5068804at2759"/>
<protein>
    <submittedName>
        <fullName evidence="1">Uncharacterized protein</fullName>
    </submittedName>
</protein>
<dbReference type="EMBL" id="JADFTT010000110">
    <property type="protein sequence ID" value="KAG5768046.1"/>
    <property type="molecule type" value="Genomic_DNA"/>
</dbReference>
<gene>
    <name evidence="1" type="ORF">H9Q72_004293</name>
</gene>
<evidence type="ECO:0000313" key="2">
    <source>
        <dbReference type="Proteomes" id="UP000750502"/>
    </source>
</evidence>
<sequence>MSNTSVEDAKSGFLEEGFYQFEDPEIGSKIEEMRAHHLPFSMSEETGLDFWRKNIRYNTKIQDILSALGPEPQSRYILIYQGFLAPDPAHIQTSQVGGKPTDYLTVQAWPKKSKVTFYSRSHTTPGLTRITAPNTLWEFGEAQLLQKGCEAKSCSFEQGGWVIADGRIGYRREYERSYVWAYAKLNVLEQYLEEQRKSQTPGRPVGVQPPASCDVDELVKLGVHVLR</sequence>
<accession>A0A9P7IL43</accession>
<evidence type="ECO:0000313" key="1">
    <source>
        <dbReference type="EMBL" id="KAG5768046.1"/>
    </source>
</evidence>
<reference evidence="1" key="2">
    <citation type="submission" date="2020-10" db="EMBL/GenBank/DDBJ databases">
        <authorList>
            <person name="Peck L.D."/>
            <person name="Nowell R.W."/>
            <person name="Flood J."/>
            <person name="Ryan M.J."/>
            <person name="Barraclough T.G."/>
        </authorList>
    </citation>
    <scope>NUCLEOTIDE SEQUENCE</scope>
    <source>
        <strain evidence="1">IMI 127659i</strain>
    </source>
</reference>
<dbReference type="Proteomes" id="UP000750502">
    <property type="component" value="Unassembled WGS sequence"/>
</dbReference>
<proteinExistence type="predicted"/>
<dbReference type="AlphaFoldDB" id="A0A9P7IL43"/>
<reference evidence="1" key="1">
    <citation type="journal article" date="2020" name="bioRxiv">
        <title>Historical genomics reveals the evolutionary mechanisms behind multiple outbreaks of the host-specific coffee wilt pathogen Fusarium xylarioides.</title>
        <authorList>
            <person name="Peck D."/>
            <person name="Nowell R.W."/>
            <person name="Flood J."/>
            <person name="Ryan M.J."/>
            <person name="Barraclough T.G."/>
        </authorList>
    </citation>
    <scope>NUCLEOTIDE SEQUENCE</scope>
    <source>
        <strain evidence="1">IMI 127659i</strain>
    </source>
</reference>
<name>A0A9P7IL43_9HYPO</name>